<feature type="domain" description="Magnesium chelatase ChlI-like catalytic" evidence="1">
    <location>
        <begin position="218"/>
        <end position="415"/>
    </location>
</feature>
<reference evidence="3" key="1">
    <citation type="submission" date="2017-02" db="EMBL/GenBank/DDBJ databases">
        <authorList>
            <person name="Regsiter A."/>
            <person name="William W."/>
        </authorList>
    </citation>
    <scope>NUCLEOTIDE SEQUENCE</scope>
    <source>
        <strain evidence="3">Bib</strain>
    </source>
</reference>
<dbReference type="EMBL" id="FWDM01000041">
    <property type="protein sequence ID" value="SLM15899.1"/>
    <property type="molecule type" value="Genomic_DNA"/>
</dbReference>
<dbReference type="AlphaFoldDB" id="A0A3P3XLZ2"/>
<dbReference type="Pfam" id="PF13335">
    <property type="entry name" value="Mg_chelatase_C"/>
    <property type="match status" value="1"/>
</dbReference>
<organism evidence="3">
    <name type="scientific">uncultured spirochete</name>
    <dbReference type="NCBI Taxonomy" id="156406"/>
    <lineage>
        <taxon>Bacteria</taxon>
        <taxon>Pseudomonadati</taxon>
        <taxon>Spirochaetota</taxon>
        <taxon>Spirochaetia</taxon>
        <taxon>Spirochaetales</taxon>
        <taxon>environmental samples</taxon>
    </lineage>
</organism>
<dbReference type="InterPro" id="IPR045006">
    <property type="entry name" value="CHLI-like"/>
</dbReference>
<gene>
    <name evidence="3" type="ORF">SPIROBIBN47_90010</name>
</gene>
<proteinExistence type="predicted"/>
<dbReference type="SUPFAM" id="SSF52540">
    <property type="entry name" value="P-loop containing nucleoside triphosphate hydrolases"/>
    <property type="match status" value="1"/>
</dbReference>
<dbReference type="GO" id="GO:0005524">
    <property type="term" value="F:ATP binding"/>
    <property type="evidence" value="ECO:0007669"/>
    <property type="project" value="InterPro"/>
</dbReference>
<dbReference type="InterPro" id="IPR020568">
    <property type="entry name" value="Ribosomal_Su5_D2-typ_SF"/>
</dbReference>
<evidence type="ECO:0008006" key="4">
    <source>
        <dbReference type="Google" id="ProtNLM"/>
    </source>
</evidence>
<dbReference type="PRINTS" id="PR00830">
    <property type="entry name" value="ENDOLAPTASE"/>
</dbReference>
<dbReference type="Pfam" id="PF01078">
    <property type="entry name" value="Mg_chelatase"/>
    <property type="match status" value="1"/>
</dbReference>
<dbReference type="PANTHER" id="PTHR32039:SF7">
    <property type="entry name" value="COMPETENCE PROTEIN COMM"/>
    <property type="match status" value="1"/>
</dbReference>
<dbReference type="Gene3D" id="3.30.230.10">
    <property type="match status" value="1"/>
</dbReference>
<dbReference type="Gene3D" id="3.40.50.300">
    <property type="entry name" value="P-loop containing nucleotide triphosphate hydrolases"/>
    <property type="match status" value="1"/>
</dbReference>
<dbReference type="PANTHER" id="PTHR32039">
    <property type="entry name" value="MAGNESIUM-CHELATASE SUBUNIT CHLI"/>
    <property type="match status" value="1"/>
</dbReference>
<name>A0A3P3XLZ2_9SPIR</name>
<dbReference type="InterPro" id="IPR000523">
    <property type="entry name" value="Mg_chelatse_chII-like_cat_dom"/>
</dbReference>
<dbReference type="InterPro" id="IPR014721">
    <property type="entry name" value="Ribsml_uS5_D2-typ_fold_subgr"/>
</dbReference>
<feature type="domain" description="Mg chelatase-related protein C-terminal" evidence="2">
    <location>
        <begin position="432"/>
        <end position="527"/>
    </location>
</feature>
<evidence type="ECO:0000313" key="3">
    <source>
        <dbReference type="EMBL" id="SLM15899.1"/>
    </source>
</evidence>
<dbReference type="InterPro" id="IPR027417">
    <property type="entry name" value="P-loop_NTPase"/>
</dbReference>
<sequence>MEIYAHEPLGFDGFLVRVEADIRNGIPAVEIVGLASTSVREARERARIAVRNAGFEFPQDRILVNLSPADLPKEGSAYDFPIALKILSQSGQIADVPFPVLAMGELTLEGEIQPVRGILPAARAAVEKGIGTCIVPIENASEAMVVSSMQVWPISHLSQARQILIALREGEKPGMFLDGILLGHGFGHDLQADSAPDSMPDSHMNYSPGAWEHEQSLDFRDFKGDEKFIRALVVAAAGGHNMFLAGPPGAGKTMAANRFPSLLPDLEATEALDTASLYSLWGQKQARFTKRPPFRAPHHSASLEGILGGSKPLRPGEVSLAHHGVLFLDECPEFRRDVLQALREPVERGYVDIVRAGRVIRFPSDFQLIMAANPCPCGNLGIPGKTCLCTPEEIRRYWKKLGGPLLDRIDMRVAVVPPGPSRLLRAQSISHSDLQKKVLNARIQQRERLQRADARNARTNARIPPGHISELCKVTGNAEKLFLSGVSSYGFSARAGHSILKVARTIADLDGRQEIGESEIEEAIEYRQLGDGDAIWPG</sequence>
<protein>
    <recommendedName>
        <fullName evidence="4">AAA+ ATPase domain-containing protein</fullName>
    </recommendedName>
</protein>
<evidence type="ECO:0000259" key="2">
    <source>
        <dbReference type="Pfam" id="PF13335"/>
    </source>
</evidence>
<dbReference type="SUPFAM" id="SSF54211">
    <property type="entry name" value="Ribosomal protein S5 domain 2-like"/>
    <property type="match status" value="1"/>
</dbReference>
<dbReference type="Pfam" id="PF13541">
    <property type="entry name" value="ChlI"/>
    <property type="match status" value="1"/>
</dbReference>
<dbReference type="InterPro" id="IPR025158">
    <property type="entry name" value="Mg_chelat-rel_C"/>
</dbReference>
<evidence type="ECO:0000259" key="1">
    <source>
        <dbReference type="Pfam" id="PF01078"/>
    </source>
</evidence>
<accession>A0A3P3XLZ2</accession>